<evidence type="ECO:0000313" key="3">
    <source>
        <dbReference type="Proteomes" id="UP000054342"/>
    </source>
</evidence>
<dbReference type="PANTHER" id="PTHR45458:SF3">
    <property type="entry name" value="CHAIN DEHYDROGENASE (ATSC), PUTATIVE-RELATED"/>
    <property type="match status" value="1"/>
</dbReference>
<dbReference type="Gene3D" id="3.40.50.720">
    <property type="entry name" value="NAD(P)-binding Rossmann-like Domain"/>
    <property type="match status" value="1"/>
</dbReference>
<dbReference type="GeneID" id="25321957"/>
<protein>
    <submittedName>
        <fullName evidence="2">Uncharacterized protein</fullName>
    </submittedName>
</protein>
<reference evidence="2 3" key="1">
    <citation type="submission" date="2015-01" db="EMBL/GenBank/DDBJ databases">
        <title>The Genome Sequence of Exophiala xenobiotica CBS118157.</title>
        <authorList>
            <consortium name="The Broad Institute Genomics Platform"/>
            <person name="Cuomo C."/>
            <person name="de Hoog S."/>
            <person name="Gorbushina A."/>
            <person name="Stielow B."/>
            <person name="Teixiera M."/>
            <person name="Abouelleil A."/>
            <person name="Chapman S.B."/>
            <person name="Priest M."/>
            <person name="Young S.K."/>
            <person name="Wortman J."/>
            <person name="Nusbaum C."/>
            <person name="Birren B."/>
        </authorList>
    </citation>
    <scope>NUCLEOTIDE SEQUENCE [LARGE SCALE GENOMIC DNA]</scope>
    <source>
        <strain evidence="2 3">CBS 118157</strain>
    </source>
</reference>
<dbReference type="EMBL" id="KN847317">
    <property type="protein sequence ID" value="KIW59782.1"/>
    <property type="molecule type" value="Genomic_DNA"/>
</dbReference>
<sequence>MSNRTVYFVTGTTQGLGYEFVRQLRDRPGAIVFATSRDPDRATRLSSLTDKGNVHIVKITKQPESVDEALAVAETVKKLAGKVDVVIANAGIIHHETSIADSPMDMYQQFLDVNLLNNIAIFKALRPLMLESARQGGTPKFVAVSTQYGSLSMVEDLPGQSSAYAISKAALNMFIRHVAYEEKKNGIVAFPIHPGVVATETVEPLAKRIGLATIEPAESIEGMMKIVDSMTVEDEVRLWRYDGAQLPW</sequence>
<dbReference type="InterPro" id="IPR036291">
    <property type="entry name" value="NAD(P)-bd_dom_sf"/>
</dbReference>
<dbReference type="InterPro" id="IPR002347">
    <property type="entry name" value="SDR_fam"/>
</dbReference>
<organism evidence="2 3">
    <name type="scientific">Exophiala xenobiotica</name>
    <dbReference type="NCBI Taxonomy" id="348802"/>
    <lineage>
        <taxon>Eukaryota</taxon>
        <taxon>Fungi</taxon>
        <taxon>Dikarya</taxon>
        <taxon>Ascomycota</taxon>
        <taxon>Pezizomycotina</taxon>
        <taxon>Eurotiomycetes</taxon>
        <taxon>Chaetothyriomycetidae</taxon>
        <taxon>Chaetothyriales</taxon>
        <taxon>Herpotrichiellaceae</taxon>
        <taxon>Exophiala</taxon>
    </lineage>
</organism>
<dbReference type="Proteomes" id="UP000054342">
    <property type="component" value="Unassembled WGS sequence"/>
</dbReference>
<gene>
    <name evidence="2" type="ORF">PV05_00049</name>
</gene>
<evidence type="ECO:0000256" key="1">
    <source>
        <dbReference type="ARBA" id="ARBA00022857"/>
    </source>
</evidence>
<dbReference type="Pfam" id="PF00106">
    <property type="entry name" value="adh_short"/>
    <property type="match status" value="1"/>
</dbReference>
<evidence type="ECO:0000313" key="2">
    <source>
        <dbReference type="EMBL" id="KIW59782.1"/>
    </source>
</evidence>
<dbReference type="InterPro" id="IPR052184">
    <property type="entry name" value="SDR_enzymes"/>
</dbReference>
<dbReference type="PANTHER" id="PTHR45458">
    <property type="entry name" value="SHORT-CHAIN DEHYDROGENASE/REDUCTASE SDR"/>
    <property type="match status" value="1"/>
</dbReference>
<name>A0A0D2DBU8_9EURO</name>
<dbReference type="OrthoDB" id="9876299at2759"/>
<dbReference type="PROSITE" id="PS00061">
    <property type="entry name" value="ADH_SHORT"/>
    <property type="match status" value="1"/>
</dbReference>
<dbReference type="AlphaFoldDB" id="A0A0D2DBU8"/>
<proteinExistence type="predicted"/>
<dbReference type="HOGENOM" id="CLU_010194_9_1_1"/>
<keyword evidence="1" id="KW-0521">NADP</keyword>
<dbReference type="InterPro" id="IPR020904">
    <property type="entry name" value="Sc_DH/Rdtase_CS"/>
</dbReference>
<dbReference type="RefSeq" id="XP_013320366.1">
    <property type="nucleotide sequence ID" value="XM_013464912.1"/>
</dbReference>
<accession>A0A0D2DBU8</accession>
<dbReference type="PRINTS" id="PR00081">
    <property type="entry name" value="GDHRDH"/>
</dbReference>
<keyword evidence="3" id="KW-1185">Reference proteome</keyword>
<dbReference type="GO" id="GO:0016616">
    <property type="term" value="F:oxidoreductase activity, acting on the CH-OH group of donors, NAD or NADP as acceptor"/>
    <property type="evidence" value="ECO:0007669"/>
    <property type="project" value="TreeGrafter"/>
</dbReference>
<dbReference type="SUPFAM" id="SSF51735">
    <property type="entry name" value="NAD(P)-binding Rossmann-fold domains"/>
    <property type="match status" value="1"/>
</dbReference>
<dbReference type="CDD" id="cd05325">
    <property type="entry name" value="carb_red_sniffer_like_SDR_c"/>
    <property type="match status" value="1"/>
</dbReference>